<accession>A0A915DSG3</accession>
<evidence type="ECO:0000313" key="1">
    <source>
        <dbReference type="Proteomes" id="UP000887574"/>
    </source>
</evidence>
<dbReference type="WBParaSite" id="jg23178">
    <property type="protein sequence ID" value="jg23178"/>
    <property type="gene ID" value="jg23178"/>
</dbReference>
<name>A0A915DSG3_9BILA</name>
<evidence type="ECO:0000313" key="2">
    <source>
        <dbReference type="WBParaSite" id="jg23178"/>
    </source>
</evidence>
<sequence length="237" mass="26161">MVGVAHHMVEELCGRGNVDLIETTSQDEEDSNSLIDSHQAISSTTITVGDEDGVSGPALHKEGFLVPLQVVEFVAGKNEENLKSMKISLSLSSIQLGLVCTTSKAEQFHFIEISGEKEKIQQAKKILEMLVNHFMHDFPGEDAQLKRINSVISVASAIESNAEQLPKEPVKVVKGNATPNAAVKDKSVEERHKLYTRQIEQTDLENYLKRTMLKVPASLTLQYNGKQFGLVNKFATE</sequence>
<dbReference type="AlphaFoldDB" id="A0A915DSG3"/>
<reference evidence="2" key="1">
    <citation type="submission" date="2022-11" db="UniProtKB">
        <authorList>
            <consortium name="WormBaseParasite"/>
        </authorList>
    </citation>
    <scope>IDENTIFICATION</scope>
</reference>
<organism evidence="1 2">
    <name type="scientific">Ditylenchus dipsaci</name>
    <dbReference type="NCBI Taxonomy" id="166011"/>
    <lineage>
        <taxon>Eukaryota</taxon>
        <taxon>Metazoa</taxon>
        <taxon>Ecdysozoa</taxon>
        <taxon>Nematoda</taxon>
        <taxon>Chromadorea</taxon>
        <taxon>Rhabditida</taxon>
        <taxon>Tylenchina</taxon>
        <taxon>Tylenchomorpha</taxon>
        <taxon>Sphaerularioidea</taxon>
        <taxon>Anguinidae</taxon>
        <taxon>Anguininae</taxon>
        <taxon>Ditylenchus</taxon>
    </lineage>
</organism>
<proteinExistence type="predicted"/>
<keyword evidence="1" id="KW-1185">Reference proteome</keyword>
<dbReference type="Proteomes" id="UP000887574">
    <property type="component" value="Unplaced"/>
</dbReference>
<protein>
    <submittedName>
        <fullName evidence="2">Uncharacterized protein</fullName>
    </submittedName>
</protein>